<dbReference type="NCBIfam" id="TIGR04131">
    <property type="entry name" value="Bac_Flav_CTERM"/>
    <property type="match status" value="1"/>
</dbReference>
<accession>A0A1E5SIA7</accession>
<reference evidence="2 3" key="1">
    <citation type="submission" date="2016-05" db="EMBL/GenBank/DDBJ databases">
        <title>Draft Genome Sequence of Algibacter sp. Strain SK-16 Isolated from the Surface Water of Aburatsubo Inlet.</title>
        <authorList>
            <person name="Wong S.-K."/>
            <person name="Yoshizawa S."/>
            <person name="Nakajima Y."/>
            <person name="Ogura Y."/>
            <person name="Tetsuya H."/>
            <person name="Hamasaki K."/>
        </authorList>
    </citation>
    <scope>NUCLEOTIDE SEQUENCE [LARGE SCALE GENOMIC DNA]</scope>
    <source>
        <strain evidence="2 3">SK-16</strain>
    </source>
</reference>
<evidence type="ECO:0008006" key="4">
    <source>
        <dbReference type="Google" id="ProtNLM"/>
    </source>
</evidence>
<protein>
    <recommendedName>
        <fullName evidence="4">Ig-like domain-containing protein</fullName>
    </recommendedName>
</protein>
<comment type="caution">
    <text evidence="2">The sequence shown here is derived from an EMBL/GenBank/DDBJ whole genome shotgun (WGS) entry which is preliminary data.</text>
</comment>
<feature type="chain" id="PRO_5009185025" description="Ig-like domain-containing protein" evidence="1">
    <location>
        <begin position="20"/>
        <end position="1633"/>
    </location>
</feature>
<dbReference type="EMBL" id="MDJD01000054">
    <property type="protein sequence ID" value="OEJ98852.1"/>
    <property type="molecule type" value="Genomic_DNA"/>
</dbReference>
<evidence type="ECO:0000256" key="1">
    <source>
        <dbReference type="SAM" id="SignalP"/>
    </source>
</evidence>
<name>A0A1E5SIA7_9FLAO</name>
<feature type="signal peptide" evidence="1">
    <location>
        <begin position="1"/>
        <end position="19"/>
    </location>
</feature>
<keyword evidence="3" id="KW-1185">Reference proteome</keyword>
<dbReference type="RefSeq" id="WP_069831535.1">
    <property type="nucleotide sequence ID" value="NZ_MDJD01000054.1"/>
</dbReference>
<gene>
    <name evidence="2" type="ORF">A8C32_06600</name>
</gene>
<dbReference type="InterPro" id="IPR026341">
    <property type="entry name" value="T9SS_type_B"/>
</dbReference>
<dbReference type="NCBIfam" id="NF038133">
    <property type="entry name" value="choice_anch_L"/>
    <property type="match status" value="1"/>
</dbReference>
<organism evidence="2 3">
    <name type="scientific">Flavivirga aquatica</name>
    <dbReference type="NCBI Taxonomy" id="1849968"/>
    <lineage>
        <taxon>Bacteria</taxon>
        <taxon>Pseudomonadati</taxon>
        <taxon>Bacteroidota</taxon>
        <taxon>Flavobacteriia</taxon>
        <taxon>Flavobacteriales</taxon>
        <taxon>Flavobacteriaceae</taxon>
        <taxon>Flavivirga</taxon>
    </lineage>
</organism>
<evidence type="ECO:0000313" key="2">
    <source>
        <dbReference type="EMBL" id="OEJ98852.1"/>
    </source>
</evidence>
<keyword evidence="1" id="KW-0732">Signal</keyword>
<dbReference type="Pfam" id="PF13585">
    <property type="entry name" value="CHU_C"/>
    <property type="match status" value="1"/>
</dbReference>
<dbReference type="OrthoDB" id="9765926at2"/>
<proteinExistence type="predicted"/>
<evidence type="ECO:0000313" key="3">
    <source>
        <dbReference type="Proteomes" id="UP000095713"/>
    </source>
</evidence>
<dbReference type="InterPro" id="IPR049804">
    <property type="entry name" value="Choice_anch_L"/>
</dbReference>
<dbReference type="STRING" id="1849968.A8C32_06600"/>
<dbReference type="Proteomes" id="UP000095713">
    <property type="component" value="Unassembled WGS sequence"/>
</dbReference>
<sequence>MRYVYYILLVLICSSHVMFSQQISIDDSIGLQPLIENNLVDGCIDISNINSSVNGSASGFSSFAYFEKAGSNFPFENGIMLSTGGATSGGNSSISPTLSESSTTWGTDPDLETALGITNTLNATSIEFDIISTSNQFQFNYLLASEEYFGINPCQFSDGFVFLIKETGSTAPYQNIALVPGTSTPVNTNTIHDEIFGVCEAQNSQYFDGYNVGDTNYNGRTSVLRASTNITPYVQYHIKLIIADQTDGRSDSAVFIEGNSFKILDLGEDISTCASSAILDADLQNQFAFYSWYLNNNLINGATSPTLNVTQSGIYRVEVSVSLNSVNCVEEDEITVTLSTEEPINAINDYQLCDDSSNDQTEIFDLSTKNSELINNIPFTNYDFSYHYSETEARSNTNGITTPIPNTTNPQPIFVRIQDLDSNCFAYTTFNLIVNTAPNIIAPTALEVCDSDDNPDGFAVINLSEKNDEITAGQSELFVSYHFTPLDASTGDNPIPTPYLNTNTPSDQVYVRVVNTTTGCVNTTTLDVNITVSPIVNRDIQYINACDSDLDGNANFDLTKVINKILNGLTNVSTSFYSDLNDAIADENAIADETNYQYTNTITEPGFTTIYLRIEDNTTGCASIVPFEIHTNLLLTGTDTGDFALCDTNDDTTDTLDFNLSTVEDFIEGDLEPDSVTVTFYETEANRDNNIDPLPKNTLYSAISPQVLYIRVDNGDCVENTEITLLVNPILLFTPIDPIPYCDDDDDAITSIDLQSLDSVVTGGNTNFTVSYFPTNTDAQNNSSNRLPPFYTNTNPIETLYARIESDSGCSTVNPFQIEVLVAPTTTQPSNIVICDNDQDGLSIVNLNNKIPEIVANTTGLAISFHTSLDNANNNIDPITNPQNYETTTQTIYTRVEDSVSGTNCYAIVTFETIVNTLPIIPSNIEFQICESNGDIFADFLLADKDAEILNGQNGKEVFYFEDASFTSPIDKNNVYRNLSREQIIYIRVENITDPTCFDTSSITLKVSPNPIYNPITDYLICDDNSNDGIHEFNLSEKADEIRQGSPDILNISFHLTSNQADNNISPLPLTYTNTSNPQSLYIRIESNDSLCHIVEDLGINIIASPEVTSASIPSSCDADYDGITTFNLETANFQILDRVQSNLIINYFENLSDINQNDGLDNTLEITNPTNFPSSTKTVYIKVANLLTGCFSIIPLELIVNLPPRFNTINTIPICDNDTNTYDLSLTNSILINDTSLANISYHNTRIDAENNTSPLANIYNYTLSNHNIYARISDTNTGCHITTVFNLQINPNPIANTSPDVMECDNNFDADDTSQVNLATYENIILGTQNPDTFKVSYYNNLNEAYAAIPSIQPLNKLHQIFNGETIYARVENINTKCFDVSEFNTIINPLPIIPINDIVPLCINDLPLIIDANTGNSGDTYSWSTNVNSLVDTTTTSIIQVGRANLGEYSVTITTPSGCNNTKTFTVIESEKASNVITAQIDFQDPNSITIVGLSGIGDYVFRLDDGNTQTSNIFENVTFGPHVITVEDLNGCIPTLIPIFIFDIPKFFTPNGDSFFDTWHIIGANQLPGTLVYIYNRHGKLLTTLQHTSAGWDGTYNGQIMPSDDYWYVAQIIQDGESSEIKGHFTLKR</sequence>